<gene>
    <name evidence="5" type="primary">scd2</name>
    <name evidence="5" type="ORF">DNF11_3231</name>
</gene>
<dbReference type="OrthoDB" id="548867at2759"/>
<dbReference type="AlphaFoldDB" id="A0A3G2S7S2"/>
<feature type="compositionally biased region" description="Polar residues" evidence="3">
    <location>
        <begin position="70"/>
        <end position="86"/>
    </location>
</feature>
<dbReference type="STRING" id="425264.A0A3G2S7S2"/>
<evidence type="ECO:0000313" key="5">
    <source>
        <dbReference type="EMBL" id="AYO44181.1"/>
    </source>
</evidence>
<feature type="region of interest" description="Disordered" evidence="3">
    <location>
        <begin position="70"/>
        <end position="95"/>
    </location>
</feature>
<evidence type="ECO:0000259" key="4">
    <source>
        <dbReference type="PROSITE" id="PS50002"/>
    </source>
</evidence>
<organism evidence="5 6">
    <name type="scientific">Malassezia restricta (strain ATCC 96810 / NBRC 103918 / CBS 7877)</name>
    <name type="common">Seborrheic dermatitis infection agent</name>
    <dbReference type="NCBI Taxonomy" id="425264"/>
    <lineage>
        <taxon>Eukaryota</taxon>
        <taxon>Fungi</taxon>
        <taxon>Dikarya</taxon>
        <taxon>Basidiomycota</taxon>
        <taxon>Ustilaginomycotina</taxon>
        <taxon>Malasseziomycetes</taxon>
        <taxon>Malasseziales</taxon>
        <taxon>Malasseziaceae</taxon>
        <taxon>Malassezia</taxon>
    </lineage>
</organism>
<dbReference type="InterPro" id="IPR035548">
    <property type="entry name" value="Bem1/Scd2_SH3_1"/>
</dbReference>
<dbReference type="EMBL" id="CP033153">
    <property type="protein sequence ID" value="AYO44181.1"/>
    <property type="molecule type" value="Genomic_DNA"/>
</dbReference>
<protein>
    <submittedName>
        <fullName evidence="5">Protein scd2/ral3</fullName>
    </submittedName>
</protein>
<evidence type="ECO:0000256" key="1">
    <source>
        <dbReference type="ARBA" id="ARBA00022443"/>
    </source>
</evidence>
<feature type="domain" description="SH3" evidence="4">
    <location>
        <begin position="103"/>
        <end position="165"/>
    </location>
</feature>
<dbReference type="InterPro" id="IPR036871">
    <property type="entry name" value="PX_dom_sf"/>
</dbReference>
<dbReference type="SUPFAM" id="SSF64268">
    <property type="entry name" value="PX domain"/>
    <property type="match status" value="1"/>
</dbReference>
<dbReference type="Gene3D" id="3.30.1520.10">
    <property type="entry name" value="Phox-like domain"/>
    <property type="match status" value="1"/>
</dbReference>
<proteinExistence type="predicted"/>
<sequence>MVIRATADYVPESPHELSFHKGDFFYVHTSADPGQQSWIEACNPATDARGYVPLTHFEIISRTKPRTTVPLSTKSELNPNGLPSTPSTTESFISNSSSSVCTNGGTFATMKFDFKAELPHELSAKEGEGVFVMARSNDEWLVAKPLEYLSAPGLIPTSYITFRDMRSGQALSSEENVSVLSGIPSVYEWGEQNRRYCEQIVPLEDINNHKLHDSNSLKMSKQGRLSKLLPATPHYYYNMDDYFSSLETINHSQAYNMPLIETTMPRDVPSRSTKLTLVAVDHIHMDEQSSRFCVHLFYTYKVPSSSTPMYKHHELLLNRLYSDFVSLRHSLQEELASYLPLAALSQNLPSLPPGSTGTAEMDHKAISSFLHGFCALPDFILQSSSVQIFLDVRSYDQCHITTTQHNIPQSTMLRRACARHIPDMYSAPNLPADSQNIDSTIHTAPAGSDTTSLSDTYYHRIKIIHQGDTSKVVALRVPSVICYDSLMQRIEEKLGTKFQALQSTETSPDQGCIQTDEHLQSWLDTSRAHGKKLILVASPMRQIP</sequence>
<dbReference type="SUPFAM" id="SSF50044">
    <property type="entry name" value="SH3-domain"/>
    <property type="match status" value="2"/>
</dbReference>
<evidence type="ECO:0000313" key="6">
    <source>
        <dbReference type="Proteomes" id="UP000269793"/>
    </source>
</evidence>
<dbReference type="SMART" id="SM00326">
    <property type="entry name" value="SH3"/>
    <property type="match status" value="2"/>
</dbReference>
<accession>A0A3G2S7S2</accession>
<feature type="domain" description="SH3" evidence="4">
    <location>
        <begin position="1"/>
        <end position="62"/>
    </location>
</feature>
<keyword evidence="6" id="KW-1185">Reference proteome</keyword>
<dbReference type="PROSITE" id="PS50002">
    <property type="entry name" value="SH3"/>
    <property type="match status" value="2"/>
</dbReference>
<dbReference type="InterPro" id="IPR001452">
    <property type="entry name" value="SH3_domain"/>
</dbReference>
<dbReference type="VEuPathDB" id="FungiDB:DNF11_3231"/>
<dbReference type="CDD" id="cd11878">
    <property type="entry name" value="SH3_Bem1p_1"/>
    <property type="match status" value="1"/>
</dbReference>
<evidence type="ECO:0000256" key="3">
    <source>
        <dbReference type="SAM" id="MobiDB-lite"/>
    </source>
</evidence>
<dbReference type="InterPro" id="IPR036028">
    <property type="entry name" value="SH3-like_dom_sf"/>
</dbReference>
<dbReference type="GO" id="GO:0035091">
    <property type="term" value="F:phosphatidylinositol binding"/>
    <property type="evidence" value="ECO:0007669"/>
    <property type="project" value="InterPro"/>
</dbReference>
<dbReference type="Pfam" id="PF00018">
    <property type="entry name" value="SH3_1"/>
    <property type="match status" value="2"/>
</dbReference>
<name>A0A3G2S7S2_MALR7</name>
<dbReference type="Proteomes" id="UP000269793">
    <property type="component" value="Chromosome VI"/>
</dbReference>
<dbReference type="Gene3D" id="2.30.30.40">
    <property type="entry name" value="SH3 Domains"/>
    <property type="match status" value="2"/>
</dbReference>
<dbReference type="Gene3D" id="3.10.20.90">
    <property type="entry name" value="Phosphatidylinositol 3-kinase Catalytic Subunit, Chain A, domain 1"/>
    <property type="match status" value="1"/>
</dbReference>
<keyword evidence="1 2" id="KW-0728">SH3 domain</keyword>
<evidence type="ECO:0000256" key="2">
    <source>
        <dbReference type="PROSITE-ProRule" id="PRU00192"/>
    </source>
</evidence>
<reference evidence="5 6" key="1">
    <citation type="submission" date="2018-10" db="EMBL/GenBank/DDBJ databases">
        <title>Complete genome sequence of Malassezia restricta CBS 7877.</title>
        <authorList>
            <person name="Morand S.C."/>
            <person name="Bertignac M."/>
            <person name="Iltis A."/>
            <person name="Kolder I."/>
            <person name="Pirovano W."/>
            <person name="Jourdain R."/>
            <person name="Clavaud C."/>
        </authorList>
    </citation>
    <scope>NUCLEOTIDE SEQUENCE [LARGE SCALE GENOMIC DNA]</scope>
    <source>
        <strain evidence="5 6">CBS 7877</strain>
    </source>
</reference>